<evidence type="ECO:0000256" key="1">
    <source>
        <dbReference type="SAM" id="SignalP"/>
    </source>
</evidence>
<evidence type="ECO:0000313" key="3">
    <source>
        <dbReference type="Proteomes" id="UP001165542"/>
    </source>
</evidence>
<dbReference type="RefSeq" id="WP_259036428.1">
    <property type="nucleotide sequence ID" value="NZ_JAJISC010000005.1"/>
</dbReference>
<dbReference type="Proteomes" id="UP001165542">
    <property type="component" value="Unassembled WGS sequence"/>
</dbReference>
<feature type="chain" id="PRO_5045052704" evidence="1">
    <location>
        <begin position="29"/>
        <end position="160"/>
    </location>
</feature>
<keyword evidence="1" id="KW-0732">Signal</keyword>
<reference evidence="2" key="1">
    <citation type="submission" date="2021-11" db="EMBL/GenBank/DDBJ databases">
        <title>Halomonas sp., isolated from a coastal aquaculture zone in Dongshan Bay.</title>
        <authorList>
            <person name="Lin W."/>
        </authorList>
    </citation>
    <scope>NUCLEOTIDE SEQUENCE</scope>
    <source>
        <strain evidence="2">Yzlin-01</strain>
    </source>
</reference>
<evidence type="ECO:0000313" key="2">
    <source>
        <dbReference type="EMBL" id="MCS2609920.1"/>
    </source>
</evidence>
<protein>
    <submittedName>
        <fullName evidence="2">Uncharacterized protein</fullName>
    </submittedName>
</protein>
<organism evidence="2 3">
    <name type="scientific">Halomonas dongshanensis</name>
    <dbReference type="NCBI Taxonomy" id="2890835"/>
    <lineage>
        <taxon>Bacteria</taxon>
        <taxon>Pseudomonadati</taxon>
        <taxon>Pseudomonadota</taxon>
        <taxon>Gammaproteobacteria</taxon>
        <taxon>Oceanospirillales</taxon>
        <taxon>Halomonadaceae</taxon>
        <taxon>Halomonas</taxon>
    </lineage>
</organism>
<feature type="signal peptide" evidence="1">
    <location>
        <begin position="1"/>
        <end position="28"/>
    </location>
</feature>
<name>A0ABT2EFM8_9GAMM</name>
<comment type="caution">
    <text evidence="2">The sequence shown here is derived from an EMBL/GenBank/DDBJ whole genome shotgun (WGS) entry which is preliminary data.</text>
</comment>
<accession>A0ABT2EFM8</accession>
<proteinExistence type="predicted"/>
<dbReference type="EMBL" id="JAJISC010000005">
    <property type="protein sequence ID" value="MCS2609920.1"/>
    <property type="molecule type" value="Genomic_DNA"/>
</dbReference>
<gene>
    <name evidence="2" type="ORF">LLY24_11415</name>
</gene>
<keyword evidence="3" id="KW-1185">Reference proteome</keyword>
<sequence length="160" mass="18000">MMKIRAPRSLGYVALFALLTWTSTVIVAAHADARAPTASGHAYAEPYRAVRRDGVLHLEVRFKTDYPGYSGELIYEGIPLDRIDGRIYAEFGDQSFSLLREEGVVQAPDRLHLGFNYDPERNPRVGTWKADFVAPMHDINEVTLFMPNVAPIGPFVIRDH</sequence>